<evidence type="ECO:0000256" key="5">
    <source>
        <dbReference type="ARBA" id="ARBA00023088"/>
    </source>
</evidence>
<sequence length="102" mass="11600">MQKGKGSAKSMMDQYVTKPATIQKIGSKTYVKITLKNASWWKSFKVKQGSKYVNAKVVSKGKSTRTVMFPVKSLKKATYVKLHVVIPSMKYNNKYTTKIVFK</sequence>
<dbReference type="PANTHER" id="PTHR37824:SF1">
    <property type="entry name" value="IRON-REGULATED SURFACE DETERMINANT PROTEIN C"/>
    <property type="match status" value="1"/>
</dbReference>
<evidence type="ECO:0000259" key="6">
    <source>
        <dbReference type="PROSITE" id="PS50978"/>
    </source>
</evidence>
<dbReference type="SUPFAM" id="SSF158911">
    <property type="entry name" value="NEAT domain-like"/>
    <property type="match status" value="1"/>
</dbReference>
<keyword evidence="8" id="KW-1185">Reference proteome</keyword>
<accession>A0A2U3AIQ5</accession>
<organism evidence="7 8">
    <name type="scientific">Kurthia sibirica</name>
    <dbReference type="NCBI Taxonomy" id="202750"/>
    <lineage>
        <taxon>Bacteria</taxon>
        <taxon>Bacillati</taxon>
        <taxon>Bacillota</taxon>
        <taxon>Bacilli</taxon>
        <taxon>Bacillales</taxon>
        <taxon>Caryophanaceae</taxon>
        <taxon>Kurthia</taxon>
    </lineage>
</organism>
<reference evidence="7 8" key="1">
    <citation type="submission" date="2018-05" db="EMBL/GenBank/DDBJ databases">
        <title>Kurthia sibirica genome sequence.</title>
        <authorList>
            <person name="Maclea K.S."/>
            <person name="Goen A.E."/>
        </authorList>
    </citation>
    <scope>NUCLEOTIDE SEQUENCE [LARGE SCALE GENOMIC DNA]</scope>
    <source>
        <strain evidence="7 8">ATCC 49154</strain>
    </source>
</reference>
<name>A0A2U3AIQ5_9BACL</name>
<proteinExistence type="predicted"/>
<dbReference type="Gene3D" id="2.60.40.1850">
    <property type="match status" value="1"/>
</dbReference>
<keyword evidence="4" id="KW-0732">Signal</keyword>
<dbReference type="PANTHER" id="PTHR37824">
    <property type="entry name" value="IRON-REGULATED SURFACE DETERMINANT PROTEIN C"/>
    <property type="match status" value="1"/>
</dbReference>
<keyword evidence="5" id="KW-0572">Peptidoglycan-anchor</keyword>
<evidence type="ECO:0000256" key="2">
    <source>
        <dbReference type="ARBA" id="ARBA00022512"/>
    </source>
</evidence>
<evidence type="ECO:0000256" key="1">
    <source>
        <dbReference type="ARBA" id="ARBA00004168"/>
    </source>
</evidence>
<dbReference type="Pfam" id="PF05031">
    <property type="entry name" value="NEAT"/>
    <property type="match status" value="1"/>
</dbReference>
<dbReference type="EMBL" id="QFVR01000022">
    <property type="protein sequence ID" value="PWI24415.1"/>
    <property type="molecule type" value="Genomic_DNA"/>
</dbReference>
<comment type="subcellular location">
    <subcellularLocation>
        <location evidence="1">Secreted</location>
        <location evidence="1">Cell wall</location>
        <topology evidence="1">Peptidoglycan-anchor</topology>
    </subcellularLocation>
</comment>
<evidence type="ECO:0000313" key="8">
    <source>
        <dbReference type="Proteomes" id="UP000245938"/>
    </source>
</evidence>
<evidence type="ECO:0000256" key="4">
    <source>
        <dbReference type="ARBA" id="ARBA00022729"/>
    </source>
</evidence>
<evidence type="ECO:0000256" key="3">
    <source>
        <dbReference type="ARBA" id="ARBA00022525"/>
    </source>
</evidence>
<dbReference type="Proteomes" id="UP000245938">
    <property type="component" value="Unassembled WGS sequence"/>
</dbReference>
<dbReference type="CDD" id="cd06920">
    <property type="entry name" value="NEAT"/>
    <property type="match status" value="1"/>
</dbReference>
<dbReference type="AlphaFoldDB" id="A0A2U3AIQ5"/>
<keyword evidence="3" id="KW-0964">Secreted</keyword>
<dbReference type="OrthoDB" id="2413751at2"/>
<evidence type="ECO:0000313" key="7">
    <source>
        <dbReference type="EMBL" id="PWI24415.1"/>
    </source>
</evidence>
<keyword evidence="2" id="KW-0134">Cell wall</keyword>
<dbReference type="RefSeq" id="WP_109307009.1">
    <property type="nucleotide sequence ID" value="NZ_BJUF01000015.1"/>
</dbReference>
<dbReference type="InterPro" id="IPR006635">
    <property type="entry name" value="NEAT_dom"/>
</dbReference>
<dbReference type="InterPro" id="IPR050436">
    <property type="entry name" value="IsdA"/>
</dbReference>
<protein>
    <recommendedName>
        <fullName evidence="6">NEAT domain-containing protein</fullName>
    </recommendedName>
</protein>
<dbReference type="SMART" id="SM00725">
    <property type="entry name" value="NEAT"/>
    <property type="match status" value="1"/>
</dbReference>
<feature type="domain" description="NEAT" evidence="6">
    <location>
        <begin position="1"/>
        <end position="102"/>
    </location>
</feature>
<gene>
    <name evidence="7" type="ORF">DEX24_13850</name>
</gene>
<comment type="caution">
    <text evidence="7">The sequence shown here is derived from an EMBL/GenBank/DDBJ whole genome shotgun (WGS) entry which is preliminary data.</text>
</comment>
<dbReference type="PROSITE" id="PS50978">
    <property type="entry name" value="NEAT"/>
    <property type="match status" value="1"/>
</dbReference>
<dbReference type="InterPro" id="IPR037250">
    <property type="entry name" value="NEAT_dom_sf"/>
</dbReference>